<protein>
    <submittedName>
        <fullName evidence="2">Uncharacterized protein</fullName>
    </submittedName>
</protein>
<gene>
    <name evidence="2" type="ORF">ARMOST_15228</name>
</gene>
<proteinExistence type="predicted"/>
<evidence type="ECO:0000256" key="1">
    <source>
        <dbReference type="SAM" id="MobiDB-lite"/>
    </source>
</evidence>
<feature type="compositionally biased region" description="Basic residues" evidence="1">
    <location>
        <begin position="1"/>
        <end position="11"/>
    </location>
</feature>
<sequence>MTALKNGHKVRQLLDTPQSLKHEDNCDSIPERLKIQPNSRSCLLWPDSGPMGEFTLKKV</sequence>
<keyword evidence="3" id="KW-1185">Reference proteome</keyword>
<dbReference type="AlphaFoldDB" id="A0A284RSS7"/>
<dbReference type="Proteomes" id="UP000219338">
    <property type="component" value="Unassembled WGS sequence"/>
</dbReference>
<name>A0A284RSS7_ARMOS</name>
<organism evidence="2 3">
    <name type="scientific">Armillaria ostoyae</name>
    <name type="common">Armillaria root rot fungus</name>
    <dbReference type="NCBI Taxonomy" id="47428"/>
    <lineage>
        <taxon>Eukaryota</taxon>
        <taxon>Fungi</taxon>
        <taxon>Dikarya</taxon>
        <taxon>Basidiomycota</taxon>
        <taxon>Agaricomycotina</taxon>
        <taxon>Agaricomycetes</taxon>
        <taxon>Agaricomycetidae</taxon>
        <taxon>Agaricales</taxon>
        <taxon>Marasmiineae</taxon>
        <taxon>Physalacriaceae</taxon>
        <taxon>Armillaria</taxon>
    </lineage>
</organism>
<feature type="region of interest" description="Disordered" evidence="1">
    <location>
        <begin position="1"/>
        <end position="23"/>
    </location>
</feature>
<dbReference type="EMBL" id="FUEG01000015">
    <property type="protein sequence ID" value="SJL11817.1"/>
    <property type="molecule type" value="Genomic_DNA"/>
</dbReference>
<evidence type="ECO:0000313" key="3">
    <source>
        <dbReference type="Proteomes" id="UP000219338"/>
    </source>
</evidence>
<accession>A0A284RSS7</accession>
<reference evidence="3" key="1">
    <citation type="journal article" date="2017" name="Nat. Ecol. Evol.">
        <title>Genome expansion and lineage-specific genetic innovations in the forest pathogenic fungi Armillaria.</title>
        <authorList>
            <person name="Sipos G."/>
            <person name="Prasanna A.N."/>
            <person name="Walter M.C."/>
            <person name="O'Connor E."/>
            <person name="Balint B."/>
            <person name="Krizsan K."/>
            <person name="Kiss B."/>
            <person name="Hess J."/>
            <person name="Varga T."/>
            <person name="Slot J."/>
            <person name="Riley R."/>
            <person name="Boka B."/>
            <person name="Rigling D."/>
            <person name="Barry K."/>
            <person name="Lee J."/>
            <person name="Mihaltcheva S."/>
            <person name="LaButti K."/>
            <person name="Lipzen A."/>
            <person name="Waldron R."/>
            <person name="Moloney N.M."/>
            <person name="Sperisen C."/>
            <person name="Kredics L."/>
            <person name="Vagvoelgyi C."/>
            <person name="Patrignani A."/>
            <person name="Fitzpatrick D."/>
            <person name="Nagy I."/>
            <person name="Doyle S."/>
            <person name="Anderson J.B."/>
            <person name="Grigoriev I.V."/>
            <person name="Gueldener U."/>
            <person name="Muensterkoetter M."/>
            <person name="Nagy L.G."/>
        </authorList>
    </citation>
    <scope>NUCLEOTIDE SEQUENCE [LARGE SCALE GENOMIC DNA]</scope>
    <source>
        <strain evidence="3">C18/9</strain>
    </source>
</reference>
<evidence type="ECO:0000313" key="2">
    <source>
        <dbReference type="EMBL" id="SJL11817.1"/>
    </source>
</evidence>